<dbReference type="KEGG" id="caj:CIG1485E_0026"/>
<evidence type="ECO:0000256" key="4">
    <source>
        <dbReference type="ARBA" id="ARBA00022679"/>
    </source>
</evidence>
<comment type="similarity">
    <text evidence="6 12">Belongs to the DegT/DnrJ/EryC1 family.</text>
</comment>
<evidence type="ECO:0000256" key="10">
    <source>
        <dbReference type="PIRSR" id="PIRSR000390-1"/>
    </source>
</evidence>
<feature type="active site" description="Proton acceptor" evidence="10">
    <location>
        <position position="218"/>
    </location>
</feature>
<evidence type="ECO:0000256" key="1">
    <source>
        <dbReference type="ARBA" id="ARBA00001933"/>
    </source>
</evidence>
<dbReference type="PANTHER" id="PTHR30244">
    <property type="entry name" value="TRANSAMINASE"/>
    <property type="match status" value="1"/>
</dbReference>
<evidence type="ECO:0000256" key="8">
    <source>
        <dbReference type="ARBA" id="ARBA00066317"/>
    </source>
</evidence>
<dbReference type="GO" id="GO:0030170">
    <property type="term" value="F:pyridoxal phosphate binding"/>
    <property type="evidence" value="ECO:0007669"/>
    <property type="project" value="TreeGrafter"/>
</dbReference>
<sequence length="383" mass="42583">MQKCNMQSIVKFIKQTFKTDGFVALHEPKFIGNEKKYLNECIDSTFVSSVGKYVDEFERNLAKITGSKYAVATVNGTSALHVALKLMGVGVGDEVITQPLTFIATCNAISYLGARPVFIDVDLETLGMSDVALSEFLEQNCVVKDEKCFNKTTNKQIKACVPMHTFGHPCKIDKIAGICQNWHISLVEDAAESLGSFYKGKHTGTFGKISAFSFNGNKIVTSGGGGAIVTDDEELAKRAKSITTTAKVPHPYEYVHNEVGFNYRMPNLNAALLVAQLENLDKFLASKRELAGIYSEFFANLGIRFITEPSEAKSNYWLNAIFLDDLSDRNELLEFLSTNGVMSRPIWRLMNELEMFQNCQSGDLKNAKFLEQRVINLPSSVRL</sequence>
<evidence type="ECO:0000313" key="13">
    <source>
        <dbReference type="EMBL" id="AII13906.1"/>
    </source>
</evidence>
<feature type="modified residue" description="N6-(pyridoxal phosphate)lysine" evidence="11">
    <location>
        <position position="218"/>
    </location>
</feature>
<dbReference type="CDD" id="cd00616">
    <property type="entry name" value="AHBA_syn"/>
    <property type="match status" value="1"/>
</dbReference>
<gene>
    <name evidence="13" type="ORF">CIG1485E_0026</name>
</gene>
<keyword evidence="4 13" id="KW-0808">Transferase</keyword>
<dbReference type="GO" id="GO:0000271">
    <property type="term" value="P:polysaccharide biosynthetic process"/>
    <property type="evidence" value="ECO:0007669"/>
    <property type="project" value="TreeGrafter"/>
</dbReference>
<evidence type="ECO:0000256" key="2">
    <source>
        <dbReference type="ARBA" id="ARBA00005125"/>
    </source>
</evidence>
<evidence type="ECO:0000256" key="7">
    <source>
        <dbReference type="ARBA" id="ARBA00051587"/>
    </source>
</evidence>
<dbReference type="PIRSF" id="PIRSF000390">
    <property type="entry name" value="PLP_StrS"/>
    <property type="match status" value="1"/>
</dbReference>
<dbReference type="EC" id="2.6.1.102" evidence="8"/>
<evidence type="ECO:0000313" key="14">
    <source>
        <dbReference type="Proteomes" id="UP000028486"/>
    </source>
</evidence>
<accession>A0A076F7A5</accession>
<dbReference type="InterPro" id="IPR026385">
    <property type="entry name" value="LegC-like"/>
</dbReference>
<dbReference type="InterPro" id="IPR015421">
    <property type="entry name" value="PyrdxlP-dep_Trfase_major"/>
</dbReference>
<keyword evidence="14" id="KW-1185">Reference proteome</keyword>
<dbReference type="HOGENOM" id="CLU_033332_2_1_7"/>
<dbReference type="SUPFAM" id="SSF53383">
    <property type="entry name" value="PLP-dependent transferases"/>
    <property type="match status" value="1"/>
</dbReference>
<dbReference type="AlphaFoldDB" id="A0A076F7A5"/>
<name>A0A076F7A5_9BACT</name>
<dbReference type="PANTHER" id="PTHR30244:SF30">
    <property type="entry name" value="BLR5990 PROTEIN"/>
    <property type="match status" value="1"/>
</dbReference>
<dbReference type="Proteomes" id="UP000028486">
    <property type="component" value="Chromosome"/>
</dbReference>
<dbReference type="eggNOG" id="COG0399">
    <property type="taxonomic scope" value="Bacteria"/>
</dbReference>
<dbReference type="Gene3D" id="3.40.640.10">
    <property type="entry name" value="Type I PLP-dependent aspartate aminotransferase-like (Major domain)"/>
    <property type="match status" value="1"/>
</dbReference>
<organism evidence="13 14">
    <name type="scientific">Campylobacter iguaniorum</name>
    <dbReference type="NCBI Taxonomy" id="1244531"/>
    <lineage>
        <taxon>Bacteria</taxon>
        <taxon>Pseudomonadati</taxon>
        <taxon>Campylobacterota</taxon>
        <taxon>Epsilonproteobacteria</taxon>
        <taxon>Campylobacterales</taxon>
        <taxon>Campylobacteraceae</taxon>
        <taxon>Campylobacter</taxon>
    </lineage>
</organism>
<dbReference type="InterPro" id="IPR015422">
    <property type="entry name" value="PyrdxlP-dep_Trfase_small"/>
</dbReference>
<protein>
    <recommendedName>
        <fullName evidence="9">GDP-perosamine synthase</fullName>
        <ecNumber evidence="8">2.6.1.102</ecNumber>
    </recommendedName>
</protein>
<evidence type="ECO:0000256" key="12">
    <source>
        <dbReference type="RuleBase" id="RU004508"/>
    </source>
</evidence>
<evidence type="ECO:0000256" key="11">
    <source>
        <dbReference type="PIRSR" id="PIRSR000390-2"/>
    </source>
</evidence>
<comment type="pathway">
    <text evidence="2">Bacterial outer membrane biogenesis; LPS O-antigen biosynthesis.</text>
</comment>
<dbReference type="RefSeq" id="WP_407637571.1">
    <property type="nucleotide sequence ID" value="NZ_CP009043.1"/>
</dbReference>
<keyword evidence="5 11" id="KW-0663">Pyridoxal phosphate</keyword>
<comment type="cofactor">
    <cofactor evidence="1">
        <name>pyridoxal 5'-phosphate</name>
        <dbReference type="ChEBI" id="CHEBI:597326"/>
    </cofactor>
</comment>
<reference evidence="14" key="1">
    <citation type="journal article" date="2014" name="Genome Announc.">
        <title>Complete Genome Sequence of Campylobacter iguaniorum Strain 1485ET, Isolated from a Bearded Dragon (Pogona vitticeps).</title>
        <authorList>
            <person name="Gilbert M.J."/>
            <person name="Miller W.G."/>
            <person name="Yee E."/>
            <person name="Kik M."/>
            <person name="Wagenaar J.A."/>
            <person name="Duim B."/>
        </authorList>
    </citation>
    <scope>NUCLEOTIDE SEQUENCE [LARGE SCALE GENOMIC DNA]</scope>
    <source>
        <strain evidence="14">1485E</strain>
    </source>
</reference>
<evidence type="ECO:0000256" key="9">
    <source>
        <dbReference type="ARBA" id="ARBA00074221"/>
    </source>
</evidence>
<evidence type="ECO:0000256" key="3">
    <source>
        <dbReference type="ARBA" id="ARBA00022576"/>
    </source>
</evidence>
<dbReference type="Pfam" id="PF01041">
    <property type="entry name" value="DegT_DnrJ_EryC1"/>
    <property type="match status" value="1"/>
</dbReference>
<dbReference type="NCBIfam" id="TIGR04181">
    <property type="entry name" value="NHT_00031"/>
    <property type="match status" value="1"/>
</dbReference>
<dbReference type="GO" id="GO:0102933">
    <property type="term" value="F:GDP-4-dehydro-6-deoxy-D-mannose-4-aminotransferase activity"/>
    <property type="evidence" value="ECO:0007669"/>
    <property type="project" value="UniProtKB-EC"/>
</dbReference>
<evidence type="ECO:0000256" key="6">
    <source>
        <dbReference type="ARBA" id="ARBA00037999"/>
    </source>
</evidence>
<dbReference type="InterPro" id="IPR015424">
    <property type="entry name" value="PyrdxlP-dep_Trfase"/>
</dbReference>
<dbReference type="EMBL" id="CP009043">
    <property type="protein sequence ID" value="AII13906.1"/>
    <property type="molecule type" value="Genomic_DNA"/>
</dbReference>
<comment type="catalytic activity">
    <reaction evidence="7">
        <text>GDP-alpha-D-perosamine + 2-oxoglutarate = GDP-4-dehydro-alpha-D-rhamnose + L-glutamate</text>
        <dbReference type="Rhea" id="RHEA:36779"/>
        <dbReference type="ChEBI" id="CHEBI:16810"/>
        <dbReference type="ChEBI" id="CHEBI:29985"/>
        <dbReference type="ChEBI" id="CHEBI:57964"/>
        <dbReference type="ChEBI" id="CHEBI:73996"/>
        <dbReference type="EC" id="2.6.1.102"/>
    </reaction>
</comment>
<dbReference type="Gene3D" id="3.90.1150.10">
    <property type="entry name" value="Aspartate Aminotransferase, domain 1"/>
    <property type="match status" value="1"/>
</dbReference>
<proteinExistence type="inferred from homology"/>
<dbReference type="FunFam" id="3.40.640.10:FF:000090">
    <property type="entry name" value="Pyridoxal phosphate-dependent aminotransferase"/>
    <property type="match status" value="1"/>
</dbReference>
<dbReference type="InterPro" id="IPR000653">
    <property type="entry name" value="DegT/StrS_aminotransferase"/>
</dbReference>
<evidence type="ECO:0000256" key="5">
    <source>
        <dbReference type="ARBA" id="ARBA00022898"/>
    </source>
</evidence>
<keyword evidence="3 13" id="KW-0032">Aminotransferase</keyword>